<sequence length="338" mass="38873">MLPFSRFITVLIGGLCIYLIFRITNKLFKNRNISLLAALLLASSLMFVQMSHFARVWVPQVFFILLVFNHLAGMLEKEKLSLKDHIISGILISCSFAVHTIGVIVYFSYLGLLLLRRRQENITAIIKNKYFWLTNLIIILSVPIIYLLNPYAFYNYGSYFAAVADQGVATSGRSFHSLFGAAYYAQILFEYEPLLLLVFLLGVGVLYLQKRKVFYLLMSFIVSYYFFIGFIIGSDHSEPRYILPVIPFLAIISAYGIYKFIDSGRLNKKVKIIFVMIFLAGNLVMPVIWCAKIIKPATRLLAMDWIYKNINSGDSIINFDPYLTLNENRLSIEDKQRF</sequence>
<feature type="transmembrane region" description="Helical" evidence="8">
    <location>
        <begin position="183"/>
        <end position="207"/>
    </location>
</feature>
<dbReference type="GO" id="GO:0009103">
    <property type="term" value="P:lipopolysaccharide biosynthetic process"/>
    <property type="evidence" value="ECO:0007669"/>
    <property type="project" value="UniProtKB-ARBA"/>
</dbReference>
<dbReference type="AlphaFoldDB" id="A0A2H0V7V8"/>
<evidence type="ECO:0000256" key="7">
    <source>
        <dbReference type="ARBA" id="ARBA00023136"/>
    </source>
</evidence>
<keyword evidence="6 8" id="KW-1133">Transmembrane helix</keyword>
<dbReference type="InterPro" id="IPR038731">
    <property type="entry name" value="RgtA/B/C-like"/>
</dbReference>
<feature type="transmembrane region" description="Helical" evidence="8">
    <location>
        <begin position="6"/>
        <end position="23"/>
    </location>
</feature>
<keyword evidence="7 8" id="KW-0472">Membrane</keyword>
<keyword evidence="2" id="KW-1003">Cell membrane</keyword>
<dbReference type="Pfam" id="PF13231">
    <property type="entry name" value="PMT_2"/>
    <property type="match status" value="1"/>
</dbReference>
<organism evidence="10 11">
    <name type="scientific">Candidatus Falkowbacteria bacterium CG10_big_fil_rev_8_21_14_0_10_37_6</name>
    <dbReference type="NCBI Taxonomy" id="1974563"/>
    <lineage>
        <taxon>Bacteria</taxon>
        <taxon>Candidatus Falkowiibacteriota</taxon>
    </lineage>
</organism>
<reference evidence="11" key="1">
    <citation type="submission" date="2017-09" db="EMBL/GenBank/DDBJ databases">
        <title>Depth-based differentiation of microbial function through sediment-hosted aquifers and enrichment of novel symbionts in the deep terrestrial subsurface.</title>
        <authorList>
            <person name="Probst A.J."/>
            <person name="Ladd B."/>
            <person name="Jarett J.K."/>
            <person name="Geller-Mcgrath D.E."/>
            <person name="Sieber C.M.K."/>
            <person name="Emerson J.B."/>
            <person name="Anantharaman K."/>
            <person name="Thomas B.C."/>
            <person name="Malmstrom R."/>
            <person name="Stieglmeier M."/>
            <person name="Klingl A."/>
            <person name="Woyke T."/>
            <person name="Ryan C.M."/>
            <person name="Banfield J.F."/>
        </authorList>
    </citation>
    <scope>NUCLEOTIDE SEQUENCE [LARGE SCALE GENOMIC DNA]</scope>
</reference>
<feature type="transmembrane region" description="Helical" evidence="8">
    <location>
        <begin position="214"/>
        <end position="234"/>
    </location>
</feature>
<dbReference type="GO" id="GO:0016763">
    <property type="term" value="F:pentosyltransferase activity"/>
    <property type="evidence" value="ECO:0007669"/>
    <property type="project" value="TreeGrafter"/>
</dbReference>
<evidence type="ECO:0000256" key="2">
    <source>
        <dbReference type="ARBA" id="ARBA00022475"/>
    </source>
</evidence>
<protein>
    <recommendedName>
        <fullName evidence="9">Glycosyltransferase RgtA/B/C/D-like domain-containing protein</fullName>
    </recommendedName>
</protein>
<accession>A0A2H0V7V8</accession>
<feature type="transmembrane region" description="Helical" evidence="8">
    <location>
        <begin position="130"/>
        <end position="148"/>
    </location>
</feature>
<feature type="non-terminal residue" evidence="10">
    <location>
        <position position="338"/>
    </location>
</feature>
<feature type="transmembrane region" description="Helical" evidence="8">
    <location>
        <begin position="240"/>
        <end position="258"/>
    </location>
</feature>
<keyword evidence="3" id="KW-0328">Glycosyltransferase</keyword>
<dbReference type="InterPro" id="IPR050297">
    <property type="entry name" value="LipidA_mod_glycosyltrf_83"/>
</dbReference>
<evidence type="ECO:0000313" key="10">
    <source>
        <dbReference type="EMBL" id="PIR95194.1"/>
    </source>
</evidence>
<evidence type="ECO:0000256" key="3">
    <source>
        <dbReference type="ARBA" id="ARBA00022676"/>
    </source>
</evidence>
<evidence type="ECO:0000256" key="1">
    <source>
        <dbReference type="ARBA" id="ARBA00004651"/>
    </source>
</evidence>
<comment type="subcellular location">
    <subcellularLocation>
        <location evidence="1">Cell membrane</location>
        <topology evidence="1">Multi-pass membrane protein</topology>
    </subcellularLocation>
</comment>
<evidence type="ECO:0000259" key="9">
    <source>
        <dbReference type="Pfam" id="PF13231"/>
    </source>
</evidence>
<feature type="transmembrane region" description="Helical" evidence="8">
    <location>
        <begin position="270"/>
        <end position="289"/>
    </location>
</feature>
<feature type="transmembrane region" description="Helical" evidence="8">
    <location>
        <begin position="86"/>
        <end position="109"/>
    </location>
</feature>
<gene>
    <name evidence="10" type="ORF">COT95_00020</name>
</gene>
<feature type="domain" description="Glycosyltransferase RgtA/B/C/D-like" evidence="9">
    <location>
        <begin position="6"/>
        <end position="143"/>
    </location>
</feature>
<dbReference type="PANTHER" id="PTHR33908:SF11">
    <property type="entry name" value="MEMBRANE PROTEIN"/>
    <property type="match status" value="1"/>
</dbReference>
<proteinExistence type="predicted"/>
<dbReference type="GO" id="GO:0005886">
    <property type="term" value="C:plasma membrane"/>
    <property type="evidence" value="ECO:0007669"/>
    <property type="project" value="UniProtKB-SubCell"/>
</dbReference>
<keyword evidence="4" id="KW-0808">Transferase</keyword>
<dbReference type="EMBL" id="PFAN01000002">
    <property type="protein sequence ID" value="PIR95194.1"/>
    <property type="molecule type" value="Genomic_DNA"/>
</dbReference>
<keyword evidence="5 8" id="KW-0812">Transmembrane</keyword>
<name>A0A2H0V7V8_9BACT</name>
<evidence type="ECO:0000313" key="11">
    <source>
        <dbReference type="Proteomes" id="UP000228614"/>
    </source>
</evidence>
<evidence type="ECO:0000256" key="6">
    <source>
        <dbReference type="ARBA" id="ARBA00022989"/>
    </source>
</evidence>
<evidence type="ECO:0000256" key="5">
    <source>
        <dbReference type="ARBA" id="ARBA00022692"/>
    </source>
</evidence>
<dbReference type="Proteomes" id="UP000228614">
    <property type="component" value="Unassembled WGS sequence"/>
</dbReference>
<evidence type="ECO:0000256" key="8">
    <source>
        <dbReference type="SAM" id="Phobius"/>
    </source>
</evidence>
<evidence type="ECO:0000256" key="4">
    <source>
        <dbReference type="ARBA" id="ARBA00022679"/>
    </source>
</evidence>
<dbReference type="PANTHER" id="PTHR33908">
    <property type="entry name" value="MANNOSYLTRANSFERASE YKCB-RELATED"/>
    <property type="match status" value="1"/>
</dbReference>
<comment type="caution">
    <text evidence="10">The sequence shown here is derived from an EMBL/GenBank/DDBJ whole genome shotgun (WGS) entry which is preliminary data.</text>
</comment>